<keyword evidence="2" id="KW-0812">Transmembrane</keyword>
<dbReference type="EMBL" id="LUTY01000665">
    <property type="protein sequence ID" value="OAD22916.1"/>
    <property type="molecule type" value="Genomic_DNA"/>
</dbReference>
<evidence type="ECO:0000256" key="2">
    <source>
        <dbReference type="ARBA" id="ARBA00022692"/>
    </source>
</evidence>
<keyword evidence="4" id="KW-0472">Membrane</keyword>
<sequence>MEDVVDWYQDESKSTVQKYYEEAVTLNSAGRQRMRTQKMTKELLLMVSGINLDSREELAKTMFDFEQTLIGLLKGNREQKLLKVDAVQNQLRKIKKQWDKYKSILEKSIKTKRSPSNWKEVVELNLTLLKEMDNAVQMYRRHFK</sequence>
<name>A0A0A6RJS0_9GAMM</name>
<dbReference type="Gene3D" id="1.20.120.960">
    <property type="entry name" value="Histidine kinase NarX, sensor domain"/>
    <property type="match status" value="1"/>
</dbReference>
<dbReference type="GO" id="GO:0016020">
    <property type="term" value="C:membrane"/>
    <property type="evidence" value="ECO:0007669"/>
    <property type="project" value="UniProtKB-SubCell"/>
</dbReference>
<dbReference type="Proteomes" id="UP000076962">
    <property type="component" value="Unassembled WGS sequence"/>
</dbReference>
<comment type="subcellular location">
    <subcellularLocation>
        <location evidence="1">Membrane</location>
        <topology evidence="1">Multi-pass membrane protein</topology>
    </subcellularLocation>
</comment>
<protein>
    <submittedName>
        <fullName evidence="6">Methyl-accepting chemotaxis sensory transducer</fullName>
    </submittedName>
</protein>
<comment type="caution">
    <text evidence="6">The sequence shown here is derived from an EMBL/GenBank/DDBJ whole genome shotgun (WGS) entry which is preliminary data.</text>
</comment>
<dbReference type="AlphaFoldDB" id="A0A0A6RJS0"/>
<feature type="domain" description="NarX-like N-terminal" evidence="5">
    <location>
        <begin position="23"/>
        <end position="115"/>
    </location>
</feature>
<keyword evidence="3" id="KW-1133">Transmembrane helix</keyword>
<evidence type="ECO:0000259" key="5">
    <source>
        <dbReference type="Pfam" id="PF13675"/>
    </source>
</evidence>
<accession>A0A0A6RJS0</accession>
<organism evidence="6 7">
    <name type="scientific">Candidatus Thiomargarita nelsonii</name>
    <dbReference type="NCBI Taxonomy" id="1003181"/>
    <lineage>
        <taxon>Bacteria</taxon>
        <taxon>Pseudomonadati</taxon>
        <taxon>Pseudomonadota</taxon>
        <taxon>Gammaproteobacteria</taxon>
        <taxon>Thiotrichales</taxon>
        <taxon>Thiotrichaceae</taxon>
        <taxon>Thiomargarita</taxon>
    </lineage>
</organism>
<dbReference type="Pfam" id="PF13675">
    <property type="entry name" value="PilJ"/>
    <property type="match status" value="1"/>
</dbReference>
<dbReference type="InterPro" id="IPR042295">
    <property type="entry name" value="NarX-like_N_sf"/>
</dbReference>
<evidence type="ECO:0000256" key="1">
    <source>
        <dbReference type="ARBA" id="ARBA00004141"/>
    </source>
</evidence>
<evidence type="ECO:0000256" key="4">
    <source>
        <dbReference type="ARBA" id="ARBA00023136"/>
    </source>
</evidence>
<evidence type="ECO:0000256" key="3">
    <source>
        <dbReference type="ARBA" id="ARBA00022989"/>
    </source>
</evidence>
<reference evidence="6 7" key="1">
    <citation type="submission" date="2016-05" db="EMBL/GenBank/DDBJ databases">
        <title>Single-cell genome of chain-forming Candidatus Thiomargarita nelsonii and comparison to other large sulfur-oxidizing bacteria.</title>
        <authorList>
            <person name="Winkel M."/>
            <person name="Salman V."/>
            <person name="Woyke T."/>
            <person name="Schulz-Vogt H."/>
            <person name="Richter M."/>
            <person name="Flood B."/>
            <person name="Bailey J."/>
            <person name="Amann R."/>
            <person name="Mussmann M."/>
        </authorList>
    </citation>
    <scope>NUCLEOTIDE SEQUENCE [LARGE SCALE GENOMIC DNA]</scope>
    <source>
        <strain evidence="6 7">THI036</strain>
    </source>
</reference>
<keyword evidence="7" id="KW-1185">Reference proteome</keyword>
<evidence type="ECO:0000313" key="7">
    <source>
        <dbReference type="Proteomes" id="UP000076962"/>
    </source>
</evidence>
<evidence type="ECO:0000313" key="6">
    <source>
        <dbReference type="EMBL" id="OAD22916.1"/>
    </source>
</evidence>
<dbReference type="InterPro" id="IPR029095">
    <property type="entry name" value="NarX-like_N"/>
</dbReference>
<proteinExistence type="predicted"/>
<gene>
    <name evidence="6" type="ORF">THIOM_001264</name>
</gene>